<feature type="compositionally biased region" description="Low complexity" evidence="6">
    <location>
        <begin position="93"/>
        <end position="124"/>
    </location>
</feature>
<comment type="caution">
    <text evidence="8">The sequence shown here is derived from an EMBL/GenBank/DDBJ whole genome shotgun (WGS) entry which is preliminary data.</text>
</comment>
<dbReference type="PROSITE" id="PS50846">
    <property type="entry name" value="HMA_2"/>
    <property type="match status" value="1"/>
</dbReference>
<evidence type="ECO:0000313" key="9">
    <source>
        <dbReference type="Proteomes" id="UP000525078"/>
    </source>
</evidence>
<reference evidence="8 9" key="1">
    <citation type="journal article" date="2020" name="bioRxiv">
        <title>Sequence and annotation of 42 cannabis genomes reveals extensive copy number variation in cannabinoid synthesis and pathogen resistance genes.</title>
        <authorList>
            <person name="Mckernan K.J."/>
            <person name="Helbert Y."/>
            <person name="Kane L.T."/>
            <person name="Ebling H."/>
            <person name="Zhang L."/>
            <person name="Liu B."/>
            <person name="Eaton Z."/>
            <person name="Mclaughlin S."/>
            <person name="Kingan S."/>
            <person name="Baybayan P."/>
            <person name="Concepcion G."/>
            <person name="Jordan M."/>
            <person name="Riva A."/>
            <person name="Barbazuk W."/>
            <person name="Harkins T."/>
        </authorList>
    </citation>
    <scope>NUCLEOTIDE SEQUENCE [LARGE SCALE GENOMIC DNA]</scope>
    <source>
        <strain evidence="9">cv. Jamaican Lion 4</strain>
        <tissue evidence="8">Leaf</tissue>
    </source>
</reference>
<dbReference type="CDD" id="cd00371">
    <property type="entry name" value="HMA"/>
    <property type="match status" value="1"/>
</dbReference>
<dbReference type="Pfam" id="PF00403">
    <property type="entry name" value="HMA"/>
    <property type="match status" value="1"/>
</dbReference>
<dbReference type="PANTHER" id="PTHR45868:SF14">
    <property type="entry name" value="OS08G0205500 PROTEIN"/>
    <property type="match status" value="1"/>
</dbReference>
<evidence type="ECO:0000256" key="1">
    <source>
        <dbReference type="ARBA" id="ARBA00022481"/>
    </source>
</evidence>
<gene>
    <name evidence="8" type="ORF">F8388_011732</name>
</gene>
<dbReference type="PANTHER" id="PTHR45868">
    <property type="entry name" value="HEAVY METAL-ASSOCIATED ISOPRENYLATED PLANT PROTEIN 33-RELATED"/>
    <property type="match status" value="1"/>
</dbReference>
<evidence type="ECO:0000259" key="7">
    <source>
        <dbReference type="PROSITE" id="PS50846"/>
    </source>
</evidence>
<feature type="region of interest" description="Disordered" evidence="6">
    <location>
        <begin position="75"/>
        <end position="127"/>
    </location>
</feature>
<dbReference type="Gene3D" id="3.30.70.100">
    <property type="match status" value="1"/>
</dbReference>
<name>A0A7J6FGN1_CANSA</name>
<dbReference type="AlphaFoldDB" id="A0A7J6FGN1"/>
<accession>A0A7J6FGN1</accession>
<evidence type="ECO:0000256" key="4">
    <source>
        <dbReference type="ARBA" id="ARBA00023289"/>
    </source>
</evidence>
<sequence length="173" mass="19003">MAKDQVAIPTLKVELKVFIHCCDGCRRKIKKVLRSIEGVFGIEIDPMMPKVIVTGNVDPQILIKKLCKAGKQAQVTKSEKVKDFDDDDDENKTSNINSNTKNNENSVPNSSETTTKSVVVPTSSIHKTQAMPINMPNLVIDSSNENGPTLPMALAELKISSKNGSNQFKYLSN</sequence>
<keyword evidence="1" id="KW-0488">Methylation</keyword>
<comment type="similarity">
    <text evidence="5">Belongs to the HIPP family.</text>
</comment>
<dbReference type="EMBL" id="JAATIP010000121">
    <property type="protein sequence ID" value="KAF4369862.1"/>
    <property type="molecule type" value="Genomic_DNA"/>
</dbReference>
<dbReference type="SUPFAM" id="SSF55008">
    <property type="entry name" value="HMA, heavy metal-associated domain"/>
    <property type="match status" value="1"/>
</dbReference>
<organism evidence="8 9">
    <name type="scientific">Cannabis sativa</name>
    <name type="common">Hemp</name>
    <name type="synonym">Marijuana</name>
    <dbReference type="NCBI Taxonomy" id="3483"/>
    <lineage>
        <taxon>Eukaryota</taxon>
        <taxon>Viridiplantae</taxon>
        <taxon>Streptophyta</taxon>
        <taxon>Embryophyta</taxon>
        <taxon>Tracheophyta</taxon>
        <taxon>Spermatophyta</taxon>
        <taxon>Magnoliopsida</taxon>
        <taxon>eudicotyledons</taxon>
        <taxon>Gunneridae</taxon>
        <taxon>Pentapetalae</taxon>
        <taxon>rosids</taxon>
        <taxon>fabids</taxon>
        <taxon>Rosales</taxon>
        <taxon>Cannabaceae</taxon>
        <taxon>Cannabis</taxon>
    </lineage>
</organism>
<proteinExistence type="inferred from homology"/>
<keyword evidence="2" id="KW-0479">Metal-binding</keyword>
<evidence type="ECO:0000256" key="6">
    <source>
        <dbReference type="SAM" id="MobiDB-lite"/>
    </source>
</evidence>
<keyword evidence="3" id="KW-0449">Lipoprotein</keyword>
<protein>
    <recommendedName>
        <fullName evidence="7">HMA domain-containing protein</fullName>
    </recommendedName>
</protein>
<dbReference type="InterPro" id="IPR006121">
    <property type="entry name" value="HMA_dom"/>
</dbReference>
<evidence type="ECO:0000256" key="3">
    <source>
        <dbReference type="ARBA" id="ARBA00023288"/>
    </source>
</evidence>
<dbReference type="InterPro" id="IPR036163">
    <property type="entry name" value="HMA_dom_sf"/>
</dbReference>
<keyword evidence="4" id="KW-0636">Prenylation</keyword>
<dbReference type="GO" id="GO:0046872">
    <property type="term" value="F:metal ion binding"/>
    <property type="evidence" value="ECO:0007669"/>
    <property type="project" value="UniProtKB-KW"/>
</dbReference>
<evidence type="ECO:0000256" key="5">
    <source>
        <dbReference type="ARBA" id="ARBA00024045"/>
    </source>
</evidence>
<feature type="domain" description="HMA" evidence="7">
    <location>
        <begin position="10"/>
        <end position="74"/>
    </location>
</feature>
<dbReference type="Proteomes" id="UP000525078">
    <property type="component" value="Unassembled WGS sequence"/>
</dbReference>
<evidence type="ECO:0000313" key="8">
    <source>
        <dbReference type="EMBL" id="KAF4369862.1"/>
    </source>
</evidence>
<evidence type="ECO:0000256" key="2">
    <source>
        <dbReference type="ARBA" id="ARBA00022723"/>
    </source>
</evidence>